<evidence type="ECO:0000256" key="1">
    <source>
        <dbReference type="SAM" id="MobiDB-lite"/>
    </source>
</evidence>
<reference evidence="2 3" key="1">
    <citation type="journal article" date="2022" name="G3 (Bethesda)">
        <title>Evaluating Illumina-, Nanopore-, and PacBio-based genome assembly strategies with the bald notothen, Trematomus borchgrevinki.</title>
        <authorList>
            <person name="Rayamajhi N."/>
            <person name="Cheng C.C."/>
            <person name="Catchen J.M."/>
        </authorList>
    </citation>
    <scope>NUCLEOTIDE SEQUENCE [LARGE SCALE GENOMIC DNA]</scope>
    <source>
        <strain evidence="2">AGRC-2024</strain>
    </source>
</reference>
<keyword evidence="3" id="KW-1185">Reference proteome</keyword>
<protein>
    <submittedName>
        <fullName evidence="2">Uncharacterized protein</fullName>
    </submittedName>
</protein>
<evidence type="ECO:0000313" key="3">
    <source>
        <dbReference type="Proteomes" id="UP001619887"/>
    </source>
</evidence>
<organism evidence="2 3">
    <name type="scientific">Pagothenia borchgrevinki</name>
    <name type="common">Bald rockcod</name>
    <name type="synonym">Trematomus borchgrevinki</name>
    <dbReference type="NCBI Taxonomy" id="8213"/>
    <lineage>
        <taxon>Eukaryota</taxon>
        <taxon>Metazoa</taxon>
        <taxon>Chordata</taxon>
        <taxon>Craniata</taxon>
        <taxon>Vertebrata</taxon>
        <taxon>Euteleostomi</taxon>
        <taxon>Actinopterygii</taxon>
        <taxon>Neopterygii</taxon>
        <taxon>Teleostei</taxon>
        <taxon>Neoteleostei</taxon>
        <taxon>Acanthomorphata</taxon>
        <taxon>Eupercaria</taxon>
        <taxon>Perciformes</taxon>
        <taxon>Notothenioidei</taxon>
        <taxon>Nototheniidae</taxon>
        <taxon>Pagothenia</taxon>
    </lineage>
</organism>
<feature type="region of interest" description="Disordered" evidence="1">
    <location>
        <begin position="27"/>
        <end position="129"/>
    </location>
</feature>
<feature type="compositionally biased region" description="Low complexity" evidence="1">
    <location>
        <begin position="68"/>
        <end position="79"/>
    </location>
</feature>
<reference evidence="2 3" key="2">
    <citation type="journal article" date="2024" name="G3 (Bethesda)">
        <title>The genome of the cryopelagic Antarctic bald notothen, Trematomus borchgrevinki.</title>
        <authorList>
            <person name="Rayamajhi N."/>
            <person name="Rivera-Colon A.G."/>
            <person name="Minhas B.F."/>
            <person name="Cheng C.C."/>
            <person name="Catchen J.M."/>
        </authorList>
    </citation>
    <scope>NUCLEOTIDE SEQUENCE [LARGE SCALE GENOMIC DNA]</scope>
    <source>
        <strain evidence="2">AGRC-2024</strain>
    </source>
</reference>
<evidence type="ECO:0000313" key="2">
    <source>
        <dbReference type="EMBL" id="KAL3059968.1"/>
    </source>
</evidence>
<dbReference type="AlphaFoldDB" id="A0ABD2H1P5"/>
<dbReference type="EMBL" id="JBIYXZ010002073">
    <property type="protein sequence ID" value="KAL3059968.1"/>
    <property type="molecule type" value="Genomic_DNA"/>
</dbReference>
<sequence>MRLNAQRKVWRNREGLGVSNARCAVPPSYHHHHHRSQAHSFHAPSYDRPVHERPAYDRPPLNRPPLNRPSFNRPSFNRPSFDRPSFDPPSFKLTPHERPVYERPSHDRSSQDRWNPHLSVNPGNQSYMLDQEEVHPLLMRERRSESHRNKLLRRTVSVPVDGRQHPEMVSLGPLQMSRSVSPASFTLHLSVLFCYFKGLPCDVPRL</sequence>
<feature type="compositionally biased region" description="Basic and acidic residues" evidence="1">
    <location>
        <begin position="94"/>
        <end position="115"/>
    </location>
</feature>
<name>A0ABD2H1P5_PAGBO</name>
<dbReference type="Proteomes" id="UP001619887">
    <property type="component" value="Unassembled WGS sequence"/>
</dbReference>
<accession>A0ABD2H1P5</accession>
<gene>
    <name evidence="2" type="ORF">OYC64_014548</name>
</gene>
<comment type="caution">
    <text evidence="2">The sequence shown here is derived from an EMBL/GenBank/DDBJ whole genome shotgun (WGS) entry which is preliminary data.</text>
</comment>
<proteinExistence type="predicted"/>